<comment type="caution">
    <text evidence="4">The sequence shown here is derived from an EMBL/GenBank/DDBJ whole genome shotgun (WGS) entry which is preliminary data.</text>
</comment>
<dbReference type="PANTHER" id="PTHR43094:SF1">
    <property type="entry name" value="AMINOTRANSFERASE CLASS-III"/>
    <property type="match status" value="1"/>
</dbReference>
<accession>A0ABV5P9E6</accession>
<dbReference type="SUPFAM" id="SSF53383">
    <property type="entry name" value="PLP-dependent transferases"/>
    <property type="match status" value="1"/>
</dbReference>
<dbReference type="InterPro" id="IPR049704">
    <property type="entry name" value="Aminotrans_3_PPA_site"/>
</dbReference>
<dbReference type="Gene3D" id="3.90.1150.10">
    <property type="entry name" value="Aspartate Aminotransferase, domain 1"/>
    <property type="match status" value="1"/>
</dbReference>
<dbReference type="Proteomes" id="UP001589718">
    <property type="component" value="Unassembled WGS sequence"/>
</dbReference>
<name>A0ABV5P9E6_STRCM</name>
<dbReference type="InterPro" id="IPR005814">
    <property type="entry name" value="Aminotrans_3"/>
</dbReference>
<dbReference type="PROSITE" id="PS00600">
    <property type="entry name" value="AA_TRANSFER_CLASS_3"/>
    <property type="match status" value="1"/>
</dbReference>
<dbReference type="InterPro" id="IPR015424">
    <property type="entry name" value="PyrdxlP-dep_Trfase"/>
</dbReference>
<keyword evidence="5" id="KW-1185">Reference proteome</keyword>
<dbReference type="Pfam" id="PF00202">
    <property type="entry name" value="Aminotran_3"/>
    <property type="match status" value="1"/>
</dbReference>
<dbReference type="InterPro" id="IPR015421">
    <property type="entry name" value="PyrdxlP-dep_Trfase_major"/>
</dbReference>
<proteinExistence type="inferred from homology"/>
<reference evidence="4 5" key="1">
    <citation type="submission" date="2024-09" db="EMBL/GenBank/DDBJ databases">
        <authorList>
            <person name="Sun Q."/>
            <person name="Mori K."/>
        </authorList>
    </citation>
    <scope>NUCLEOTIDE SEQUENCE [LARGE SCALE GENOMIC DNA]</scope>
    <source>
        <strain evidence="4 5">JCM 4362</strain>
    </source>
</reference>
<dbReference type="InterPro" id="IPR049691">
    <property type="entry name" value="Daptide_aminotransferase"/>
</dbReference>
<evidence type="ECO:0000313" key="5">
    <source>
        <dbReference type="Proteomes" id="UP001589718"/>
    </source>
</evidence>
<keyword evidence="4" id="KW-0808">Transferase</keyword>
<dbReference type="InterPro" id="IPR015422">
    <property type="entry name" value="PyrdxlP-dep_Trfase_small"/>
</dbReference>
<evidence type="ECO:0000313" key="4">
    <source>
        <dbReference type="EMBL" id="MFB9519774.1"/>
    </source>
</evidence>
<protein>
    <submittedName>
        <fullName evidence="4">Daptide-type RiPP biosynthesis aminotransferase</fullName>
    </submittedName>
</protein>
<evidence type="ECO:0000256" key="1">
    <source>
        <dbReference type="ARBA" id="ARBA00008954"/>
    </source>
</evidence>
<dbReference type="PIRSF" id="PIRSF000521">
    <property type="entry name" value="Transaminase_4ab_Lys_Orn"/>
    <property type="match status" value="1"/>
</dbReference>
<evidence type="ECO:0000256" key="2">
    <source>
        <dbReference type="ARBA" id="ARBA00022898"/>
    </source>
</evidence>
<comment type="similarity">
    <text evidence="1 3">Belongs to the class-III pyridoxal-phosphate-dependent aminotransferase family.</text>
</comment>
<dbReference type="EMBL" id="JBHMCR010000004">
    <property type="protein sequence ID" value="MFB9519774.1"/>
    <property type="molecule type" value="Genomic_DNA"/>
</dbReference>
<organism evidence="4 5">
    <name type="scientific">Streptomyces cremeus</name>
    <dbReference type="NCBI Taxonomy" id="66881"/>
    <lineage>
        <taxon>Bacteria</taxon>
        <taxon>Bacillati</taxon>
        <taxon>Actinomycetota</taxon>
        <taxon>Actinomycetes</taxon>
        <taxon>Kitasatosporales</taxon>
        <taxon>Streptomycetaceae</taxon>
        <taxon>Streptomyces</taxon>
    </lineage>
</organism>
<dbReference type="Gene3D" id="3.40.640.10">
    <property type="entry name" value="Type I PLP-dependent aspartate aminotransferase-like (Major domain)"/>
    <property type="match status" value="1"/>
</dbReference>
<dbReference type="NCBIfam" id="NF041821">
    <property type="entry name" value="daptide_amino"/>
    <property type="match status" value="1"/>
</dbReference>
<dbReference type="GO" id="GO:0008483">
    <property type="term" value="F:transaminase activity"/>
    <property type="evidence" value="ECO:0007669"/>
    <property type="project" value="UniProtKB-KW"/>
</dbReference>
<keyword evidence="4" id="KW-0032">Aminotransferase</keyword>
<gene>
    <name evidence="4" type="primary">mpaD</name>
    <name evidence="4" type="ORF">ACFFTU_07440</name>
</gene>
<evidence type="ECO:0000256" key="3">
    <source>
        <dbReference type="RuleBase" id="RU003560"/>
    </source>
</evidence>
<dbReference type="RefSeq" id="WP_345221514.1">
    <property type="nucleotide sequence ID" value="NZ_BAAAXE010000013.1"/>
</dbReference>
<sequence length="426" mass="44680">MTTTALWPYLVPPSGHGDDSICAVSASGHRVTFADGSTRLDADSGLWNVNLGYGNERIAEALAEAAQNASYLGAFRFENVYARRAADDLLRVSGPDHYSRVLFSTGGGVANDAVMKLARIFHAAQGVPNRNLIVSLRGSFHGLTFGGFALTGEDLGQRVYGVDQRHIRHVSPNDTAELGRLMTSLGHRVAAVIVEPVVGTGTVPLTEEYVAELGRLRDEFGYLLVADEVATGFGRTGQYFASESWPGRPDVLVTSKGLTNGACPAAALVMSKRVTDVLEETDTTFAHAETQGGTALVGAAVSATIAEMERLDAVAAGRDVAAWLQQGLAELVERHPLAHGTTGTGCFRTLHVRHADGGELSGQDVATLVARIRGAGALVHPGPSGIQLVPALTYSRDDVAELLTCIEAGIDTLTPATATVPATATA</sequence>
<dbReference type="PANTHER" id="PTHR43094">
    <property type="entry name" value="AMINOTRANSFERASE"/>
    <property type="match status" value="1"/>
</dbReference>
<keyword evidence="2 3" id="KW-0663">Pyridoxal phosphate</keyword>